<evidence type="ECO:0000256" key="1">
    <source>
        <dbReference type="SAM" id="MobiDB-lite"/>
    </source>
</evidence>
<reference evidence="2 3" key="1">
    <citation type="submission" date="2022-08" db="EMBL/GenBank/DDBJ databases">
        <title>Taxonomy of Curtobacterium flaccumfaciens.</title>
        <authorList>
            <person name="Osdaghi E."/>
            <person name="Taghavi S.M."/>
            <person name="Hamidizade M."/>
            <person name="Abachi H."/>
            <person name="Fazliarab A."/>
            <person name="Baeyen S."/>
            <person name="Portier P."/>
            <person name="Van Vaerenbergh J."/>
            <person name="Jacques M.-A."/>
        </authorList>
    </citation>
    <scope>NUCLEOTIDE SEQUENCE [LARGE SCALE GENOMIC DNA]</scope>
    <source>
        <strain evidence="2 3">LMG8786T</strain>
    </source>
</reference>
<feature type="region of interest" description="Disordered" evidence="1">
    <location>
        <begin position="1"/>
        <end position="20"/>
    </location>
</feature>
<dbReference type="RefSeq" id="WP_141861370.1">
    <property type="nucleotide sequence ID" value="NZ_BMNV01000002.1"/>
</dbReference>
<organism evidence="2 3">
    <name type="scientific">Curtobacterium citreum</name>
    <dbReference type="NCBI Taxonomy" id="2036"/>
    <lineage>
        <taxon>Bacteria</taxon>
        <taxon>Bacillati</taxon>
        <taxon>Actinomycetota</taxon>
        <taxon>Actinomycetes</taxon>
        <taxon>Micrococcales</taxon>
        <taxon>Microbacteriaceae</taxon>
        <taxon>Curtobacterium</taxon>
    </lineage>
</organism>
<feature type="compositionally biased region" description="Low complexity" evidence="1">
    <location>
        <begin position="222"/>
        <end position="235"/>
    </location>
</feature>
<keyword evidence="3" id="KW-1185">Reference proteome</keyword>
<feature type="region of interest" description="Disordered" evidence="1">
    <location>
        <begin position="197"/>
        <end position="235"/>
    </location>
</feature>
<gene>
    <name evidence="2" type="ORF">NYQ28_00400</name>
</gene>
<proteinExistence type="predicted"/>
<evidence type="ECO:0000313" key="3">
    <source>
        <dbReference type="Proteomes" id="UP001652264"/>
    </source>
</evidence>
<evidence type="ECO:0000313" key="2">
    <source>
        <dbReference type="EMBL" id="MCS6521026.1"/>
    </source>
</evidence>
<comment type="caution">
    <text evidence="2">The sequence shown here is derived from an EMBL/GenBank/DDBJ whole genome shotgun (WGS) entry which is preliminary data.</text>
</comment>
<accession>A0ABT2HCM6</accession>
<dbReference type="GeneID" id="95323945"/>
<sequence>MFGRRKNAERSAQQFHQADSREQLFAELSAETRADPEALFTIEVVDHAQPGPALDERAQRLSRTGVTRTPLAAPDPAVLPASAATADAFHPLSRPPFSAAAGDVFVIPDGTGGAVLGHVIAEVFDAVYVAAFRRPEDVPPPADPLVVLATQPVVAGLTLPARFQPGMWEVVGTATPDPRRLLPAYSWGTAADGVQVTDFSGSRSRPASGVDAETVPRQAVVSRSSSTSPSGRWSA</sequence>
<evidence type="ECO:0008006" key="4">
    <source>
        <dbReference type="Google" id="ProtNLM"/>
    </source>
</evidence>
<dbReference type="Proteomes" id="UP001652264">
    <property type="component" value="Unassembled WGS sequence"/>
</dbReference>
<dbReference type="EMBL" id="JANVAD010000001">
    <property type="protein sequence ID" value="MCS6521026.1"/>
    <property type="molecule type" value="Genomic_DNA"/>
</dbReference>
<protein>
    <recommendedName>
        <fullName evidence="4">SseB protein N-terminal domain-containing protein</fullName>
    </recommendedName>
</protein>
<name>A0ABT2HCM6_9MICO</name>